<keyword evidence="6" id="KW-0503">Monooxygenase</keyword>
<organism evidence="7 8">
    <name type="scientific">Lobosporangium transversale</name>
    <dbReference type="NCBI Taxonomy" id="64571"/>
    <lineage>
        <taxon>Eukaryota</taxon>
        <taxon>Fungi</taxon>
        <taxon>Fungi incertae sedis</taxon>
        <taxon>Mucoromycota</taxon>
        <taxon>Mortierellomycotina</taxon>
        <taxon>Mortierellomycetes</taxon>
        <taxon>Mortierellales</taxon>
        <taxon>Mortierellaceae</taxon>
        <taxon>Lobosporangium</taxon>
    </lineage>
</organism>
<comment type="similarity">
    <text evidence="1 6">Belongs to the cytochrome P450 family.</text>
</comment>
<evidence type="ECO:0000256" key="3">
    <source>
        <dbReference type="ARBA" id="ARBA00023002"/>
    </source>
</evidence>
<reference evidence="7 8" key="1">
    <citation type="submission" date="2016-07" db="EMBL/GenBank/DDBJ databases">
        <title>Pervasive Adenine N6-methylation of Active Genes in Fungi.</title>
        <authorList>
            <consortium name="DOE Joint Genome Institute"/>
            <person name="Mondo S.J."/>
            <person name="Dannebaum R.O."/>
            <person name="Kuo R.C."/>
            <person name="Labutti K."/>
            <person name="Haridas S."/>
            <person name="Kuo A."/>
            <person name="Salamov A."/>
            <person name="Ahrendt S.R."/>
            <person name="Lipzen A."/>
            <person name="Sullivan W."/>
            <person name="Andreopoulos W.B."/>
            <person name="Clum A."/>
            <person name="Lindquist E."/>
            <person name="Daum C."/>
            <person name="Ramamoorthy G.K."/>
            <person name="Gryganskyi A."/>
            <person name="Culley D."/>
            <person name="Magnuson J.K."/>
            <person name="James T.Y."/>
            <person name="O'Malley M.A."/>
            <person name="Stajich J.E."/>
            <person name="Spatafora J.W."/>
            <person name="Visel A."/>
            <person name="Grigoriev I.V."/>
        </authorList>
    </citation>
    <scope>NUCLEOTIDE SEQUENCE [LARGE SCALE GENOMIC DNA]</scope>
    <source>
        <strain evidence="7 8">NRRL 3116</strain>
    </source>
</reference>
<keyword evidence="2 5" id="KW-0479">Metal-binding</keyword>
<dbReference type="Proteomes" id="UP000193648">
    <property type="component" value="Unassembled WGS sequence"/>
</dbReference>
<name>A0A1Y2GNL1_9FUNG</name>
<protein>
    <submittedName>
        <fullName evidence="7">Cytochrome P450</fullName>
    </submittedName>
</protein>
<evidence type="ECO:0000313" key="8">
    <source>
        <dbReference type="Proteomes" id="UP000193648"/>
    </source>
</evidence>
<keyword evidence="3 6" id="KW-0560">Oxidoreductase</keyword>
<dbReference type="PANTHER" id="PTHR24296">
    <property type="entry name" value="CYTOCHROME P450"/>
    <property type="match status" value="1"/>
</dbReference>
<dbReference type="STRING" id="64571.A0A1Y2GNL1"/>
<evidence type="ECO:0000256" key="4">
    <source>
        <dbReference type="ARBA" id="ARBA00023004"/>
    </source>
</evidence>
<comment type="cofactor">
    <cofactor evidence="5">
        <name>heme</name>
        <dbReference type="ChEBI" id="CHEBI:30413"/>
    </cofactor>
</comment>
<dbReference type="OrthoDB" id="1470350at2759"/>
<keyword evidence="8" id="KW-1185">Reference proteome</keyword>
<evidence type="ECO:0000256" key="2">
    <source>
        <dbReference type="ARBA" id="ARBA00022723"/>
    </source>
</evidence>
<dbReference type="InterPro" id="IPR001128">
    <property type="entry name" value="Cyt_P450"/>
</dbReference>
<evidence type="ECO:0000256" key="5">
    <source>
        <dbReference type="PIRSR" id="PIRSR602401-1"/>
    </source>
</evidence>
<dbReference type="InterPro" id="IPR036396">
    <property type="entry name" value="Cyt_P450_sf"/>
</dbReference>
<evidence type="ECO:0000256" key="1">
    <source>
        <dbReference type="ARBA" id="ARBA00010617"/>
    </source>
</evidence>
<dbReference type="RefSeq" id="XP_021881192.1">
    <property type="nucleotide sequence ID" value="XM_022027809.1"/>
</dbReference>
<dbReference type="GO" id="GO:0004497">
    <property type="term" value="F:monooxygenase activity"/>
    <property type="evidence" value="ECO:0007669"/>
    <property type="project" value="UniProtKB-KW"/>
</dbReference>
<dbReference type="GO" id="GO:0016705">
    <property type="term" value="F:oxidoreductase activity, acting on paired donors, with incorporation or reduction of molecular oxygen"/>
    <property type="evidence" value="ECO:0007669"/>
    <property type="project" value="InterPro"/>
</dbReference>
<dbReference type="InParanoid" id="A0A1Y2GNL1"/>
<keyword evidence="5 6" id="KW-0349">Heme</keyword>
<evidence type="ECO:0000313" key="7">
    <source>
        <dbReference type="EMBL" id="ORZ15444.1"/>
    </source>
</evidence>
<comment type="caution">
    <text evidence="7">The sequence shown here is derived from an EMBL/GenBank/DDBJ whole genome shotgun (WGS) entry which is preliminary data.</text>
</comment>
<dbReference type="GO" id="GO:0005506">
    <property type="term" value="F:iron ion binding"/>
    <property type="evidence" value="ECO:0007669"/>
    <property type="project" value="InterPro"/>
</dbReference>
<dbReference type="GO" id="GO:0006629">
    <property type="term" value="P:lipid metabolic process"/>
    <property type="evidence" value="ECO:0007669"/>
    <property type="project" value="UniProtKB-ARBA"/>
</dbReference>
<accession>A0A1Y2GNL1</accession>
<keyword evidence="4 5" id="KW-0408">Iron</keyword>
<evidence type="ECO:0000256" key="6">
    <source>
        <dbReference type="RuleBase" id="RU000461"/>
    </source>
</evidence>
<dbReference type="PROSITE" id="PS00086">
    <property type="entry name" value="CYTOCHROME_P450"/>
    <property type="match status" value="1"/>
</dbReference>
<dbReference type="Gene3D" id="1.10.630.10">
    <property type="entry name" value="Cytochrome P450"/>
    <property type="match status" value="1"/>
</dbReference>
<dbReference type="Pfam" id="PF00067">
    <property type="entry name" value="p450"/>
    <property type="match status" value="1"/>
</dbReference>
<dbReference type="PRINTS" id="PR00385">
    <property type="entry name" value="P450"/>
</dbReference>
<gene>
    <name evidence="7" type="ORF">BCR41DRAFT_386579</name>
</gene>
<dbReference type="GeneID" id="33569652"/>
<dbReference type="EMBL" id="MCFF01000019">
    <property type="protein sequence ID" value="ORZ15444.1"/>
    <property type="molecule type" value="Genomic_DNA"/>
</dbReference>
<dbReference type="InterPro" id="IPR017972">
    <property type="entry name" value="Cyt_P450_CS"/>
</dbReference>
<dbReference type="PRINTS" id="PR00463">
    <property type="entry name" value="EP450I"/>
</dbReference>
<sequence length="524" mass="60179">MDNVVKNILRTSEASPTLKTVLRSLSRRNMSRLLGVYILWVIFKYRSTAIGTRPRYDLKGPRGWPLVGNMFLMLSIPRNQISQKNEQLHAKYGTTWAYTVPKLGRIIQFSDPDVLEHVLKTNFWAYEKGPLVQETLSDLLGTGIFGVDGEHWRWQRKMASHIFNVKAFRTYTSSVFVKEANIAIEYLDKIADEGRTVDMHNLFHLFTLDSFGEISFSQTFGCLNRPEQEVEFASAFDRLNTVVFNRLFEGAWELHEWATGLNKQVARDKKIVNDFAMNIINHRRKNGYNKPDKDLLQLFMDMDTEDGKPLSDEMLCCLVLNFIIAGRDTTAQALSWMFYLLHRSNTDPTILSKLVKEVDDKLSGGIPTYEAYKTMRYSEACLYEALRLYPSVPRNIKVAVQDDVWPDGTKVYKGEFVCWSSWAMGRSTASWGHDAREYNPERWLTGEKPSPTKFPSFHAGPRTCLGQQFATLEAVTIMSMLFQRFNFELVDPITEPEYVPGLTLAMAKGLPMRVKRRADTAFAL</sequence>
<dbReference type="GO" id="GO:0020037">
    <property type="term" value="F:heme binding"/>
    <property type="evidence" value="ECO:0007669"/>
    <property type="project" value="InterPro"/>
</dbReference>
<dbReference type="InterPro" id="IPR002401">
    <property type="entry name" value="Cyt_P450_E_grp-I"/>
</dbReference>
<feature type="binding site" description="axial binding residue" evidence="5">
    <location>
        <position position="464"/>
    </location>
    <ligand>
        <name>heme</name>
        <dbReference type="ChEBI" id="CHEBI:30413"/>
    </ligand>
    <ligandPart>
        <name>Fe</name>
        <dbReference type="ChEBI" id="CHEBI:18248"/>
    </ligandPart>
</feature>
<dbReference type="SUPFAM" id="SSF48264">
    <property type="entry name" value="Cytochrome P450"/>
    <property type="match status" value="1"/>
</dbReference>
<proteinExistence type="inferred from homology"/>
<dbReference type="AlphaFoldDB" id="A0A1Y2GNL1"/>